<evidence type="ECO:0000313" key="3">
    <source>
        <dbReference type="Proteomes" id="UP001050975"/>
    </source>
</evidence>
<feature type="transmembrane region" description="Helical" evidence="1">
    <location>
        <begin position="12"/>
        <end position="33"/>
    </location>
</feature>
<dbReference type="Proteomes" id="UP001050975">
    <property type="component" value="Unassembled WGS sequence"/>
</dbReference>
<sequence>MNRLFRKYHRWLAIAFAVRLLNQIVTGIGFSIAKSFHQRQWAGFLLHLHTLETFGLEAVFPIINGIGWLGLLIAGLYMTSLLRQRRVLSSNLLYHDYQT</sequence>
<name>A0AAV3XNV5_9CYAN</name>
<keyword evidence="3" id="KW-1185">Reference proteome</keyword>
<organism evidence="2 3">
    <name type="scientific">Microseira wollei NIES-4236</name>
    <dbReference type="NCBI Taxonomy" id="2530354"/>
    <lineage>
        <taxon>Bacteria</taxon>
        <taxon>Bacillati</taxon>
        <taxon>Cyanobacteriota</taxon>
        <taxon>Cyanophyceae</taxon>
        <taxon>Oscillatoriophycideae</taxon>
        <taxon>Aerosakkonematales</taxon>
        <taxon>Aerosakkonemataceae</taxon>
        <taxon>Microseira</taxon>
    </lineage>
</organism>
<reference evidence="2" key="1">
    <citation type="submission" date="2019-10" db="EMBL/GenBank/DDBJ databases">
        <title>Draft genome sequece of Microseira wollei NIES-4236.</title>
        <authorList>
            <person name="Yamaguchi H."/>
            <person name="Suzuki S."/>
            <person name="Kawachi M."/>
        </authorList>
    </citation>
    <scope>NUCLEOTIDE SEQUENCE</scope>
    <source>
        <strain evidence="2">NIES-4236</strain>
    </source>
</reference>
<accession>A0AAV3XNV5</accession>
<evidence type="ECO:0008006" key="4">
    <source>
        <dbReference type="Google" id="ProtNLM"/>
    </source>
</evidence>
<comment type="caution">
    <text evidence="2">The sequence shown here is derived from an EMBL/GenBank/DDBJ whole genome shotgun (WGS) entry which is preliminary data.</text>
</comment>
<feature type="transmembrane region" description="Helical" evidence="1">
    <location>
        <begin position="53"/>
        <end position="77"/>
    </location>
</feature>
<keyword evidence="1" id="KW-0472">Membrane</keyword>
<evidence type="ECO:0000313" key="2">
    <source>
        <dbReference type="EMBL" id="GET44393.1"/>
    </source>
</evidence>
<protein>
    <recommendedName>
        <fullName evidence="4">Peptidase</fullName>
    </recommendedName>
</protein>
<dbReference type="EMBL" id="BLAY01000344">
    <property type="protein sequence ID" value="GET44393.1"/>
    <property type="molecule type" value="Genomic_DNA"/>
</dbReference>
<dbReference type="RefSeq" id="WP_226594300.1">
    <property type="nucleotide sequence ID" value="NZ_BLAY01000344.1"/>
</dbReference>
<proteinExistence type="predicted"/>
<gene>
    <name evidence="2" type="ORF">MiSe_92200</name>
</gene>
<keyword evidence="1" id="KW-0812">Transmembrane</keyword>
<evidence type="ECO:0000256" key="1">
    <source>
        <dbReference type="SAM" id="Phobius"/>
    </source>
</evidence>
<keyword evidence="1" id="KW-1133">Transmembrane helix</keyword>
<dbReference type="AlphaFoldDB" id="A0AAV3XNV5"/>